<dbReference type="AlphaFoldDB" id="A0A8J5R062"/>
<evidence type="ECO:0000313" key="3">
    <source>
        <dbReference type="Proteomes" id="UP000729402"/>
    </source>
</evidence>
<feature type="region of interest" description="Disordered" evidence="1">
    <location>
        <begin position="83"/>
        <end position="111"/>
    </location>
</feature>
<comment type="caution">
    <text evidence="2">The sequence shown here is derived from an EMBL/GenBank/DDBJ whole genome shotgun (WGS) entry which is preliminary data.</text>
</comment>
<reference evidence="2" key="2">
    <citation type="submission" date="2021-02" db="EMBL/GenBank/DDBJ databases">
        <authorList>
            <person name="Kimball J.A."/>
            <person name="Haas M.W."/>
            <person name="Macchietto M."/>
            <person name="Kono T."/>
            <person name="Duquette J."/>
            <person name="Shao M."/>
        </authorList>
    </citation>
    <scope>NUCLEOTIDE SEQUENCE</scope>
    <source>
        <tissue evidence="2">Fresh leaf tissue</tissue>
    </source>
</reference>
<feature type="compositionally biased region" description="Polar residues" evidence="1">
    <location>
        <begin position="101"/>
        <end position="111"/>
    </location>
</feature>
<sequence>MGEASSAATALAPSLADCRAASWSWSARETVQPPAGWWLLSLAALRSAHCLYLRSARRAPPGTSPHNRGPWVESFPLDSRHQRSAPVAVASRRRRGPVTVGATTNCKSVHL</sequence>
<gene>
    <name evidence="2" type="ORF">GUJ93_ZPchr0458g22617</name>
</gene>
<dbReference type="Proteomes" id="UP000729402">
    <property type="component" value="Unassembled WGS sequence"/>
</dbReference>
<reference evidence="2" key="1">
    <citation type="journal article" date="2021" name="bioRxiv">
        <title>Whole Genome Assembly and Annotation of Northern Wild Rice, Zizania palustris L., Supports a Whole Genome Duplication in the Zizania Genus.</title>
        <authorList>
            <person name="Haas M."/>
            <person name="Kono T."/>
            <person name="Macchietto M."/>
            <person name="Millas R."/>
            <person name="McGilp L."/>
            <person name="Shao M."/>
            <person name="Duquette J."/>
            <person name="Hirsch C.N."/>
            <person name="Kimball J."/>
        </authorList>
    </citation>
    <scope>NUCLEOTIDE SEQUENCE</scope>
    <source>
        <tissue evidence="2">Fresh leaf tissue</tissue>
    </source>
</reference>
<proteinExistence type="predicted"/>
<organism evidence="2 3">
    <name type="scientific">Zizania palustris</name>
    <name type="common">Northern wild rice</name>
    <dbReference type="NCBI Taxonomy" id="103762"/>
    <lineage>
        <taxon>Eukaryota</taxon>
        <taxon>Viridiplantae</taxon>
        <taxon>Streptophyta</taxon>
        <taxon>Embryophyta</taxon>
        <taxon>Tracheophyta</taxon>
        <taxon>Spermatophyta</taxon>
        <taxon>Magnoliopsida</taxon>
        <taxon>Liliopsida</taxon>
        <taxon>Poales</taxon>
        <taxon>Poaceae</taxon>
        <taxon>BOP clade</taxon>
        <taxon>Oryzoideae</taxon>
        <taxon>Oryzeae</taxon>
        <taxon>Zizaniinae</taxon>
        <taxon>Zizania</taxon>
    </lineage>
</organism>
<dbReference type="EMBL" id="JAAALK010000953">
    <property type="protein sequence ID" value="KAG8043633.1"/>
    <property type="molecule type" value="Genomic_DNA"/>
</dbReference>
<keyword evidence="3" id="KW-1185">Reference proteome</keyword>
<name>A0A8J5R062_ZIZPA</name>
<accession>A0A8J5R062</accession>
<evidence type="ECO:0000256" key="1">
    <source>
        <dbReference type="SAM" id="MobiDB-lite"/>
    </source>
</evidence>
<protein>
    <submittedName>
        <fullName evidence="2">Uncharacterized protein</fullName>
    </submittedName>
</protein>
<evidence type="ECO:0000313" key="2">
    <source>
        <dbReference type="EMBL" id="KAG8043633.1"/>
    </source>
</evidence>